<dbReference type="CDD" id="cd00085">
    <property type="entry name" value="HNHc"/>
    <property type="match status" value="1"/>
</dbReference>
<comment type="caution">
    <text evidence="3">The sequence shown here is derived from an EMBL/GenBank/DDBJ whole genome shotgun (WGS) entry which is preliminary data.</text>
</comment>
<dbReference type="RefSeq" id="WP_134640358.1">
    <property type="nucleotide sequence ID" value="NZ_SOHM01000015.1"/>
</dbReference>
<proteinExistence type="predicted"/>
<dbReference type="AlphaFoldDB" id="A0A4R9BXK9"/>
<dbReference type="InterPro" id="IPR003615">
    <property type="entry name" value="HNH_nuc"/>
</dbReference>
<feature type="compositionally biased region" description="Pro residues" evidence="1">
    <location>
        <begin position="21"/>
        <end position="31"/>
    </location>
</feature>
<sequence>MSNPDQATPPAPDDDHCSPESAPPGNTPTPVDPAHAGSAESTAAEPALEPTAVGPEQAGPEQVGPEQAGPEQAGPEPIGLEPYVPDPALDELVCTELARRTALIAAEARAIAHAQARQAEFLVELQCWSEDPQVSSRLHGNPESIRLADVNAATLTEDQARAAAYGRWEDREVARRTIVSETACLLRMHERTVEHLMEQSLWLLSAPATFEALSSGEISYRHATVLIDQMRTLPAEDQEAFEEKVLPDAKRLPVARFTDRARRLRERLHPESIVTRTTNALADRHSRWEAAPDGMGWLHWYGTAHDTKAAYDRINTMAVSLKKAGDPTQAGPDADAGEAGARADGDGVSDPAAAGAGADSRRAEDAAEKKRTLDQLRADITRALLLDGITPDGMGAGIRGTVMITVPVLTLLGLDEEPATLEGYGPISPEIARQIAGHAPSFTRLLTHPETGVVLSLGKTQHKNTKAMKKWLRVRDETCRFPGCSRPAVTSDVDHTEDWAGGGKTDCHNLAHLCEPHHRLKHLSQWRVTQEPGGILLWTSPGKRSYRTDPANPMGPPRPLPQVVGPKNRKRPAEESYLMPRHRQTRTPTPPVPENPPF</sequence>
<feature type="region of interest" description="Disordered" evidence="1">
    <location>
        <begin position="1"/>
        <end position="84"/>
    </location>
</feature>
<organism evidence="3 4">
    <name type="scientific">Cryobacterium lactosi</name>
    <dbReference type="NCBI Taxonomy" id="1259202"/>
    <lineage>
        <taxon>Bacteria</taxon>
        <taxon>Bacillati</taxon>
        <taxon>Actinomycetota</taxon>
        <taxon>Actinomycetes</taxon>
        <taxon>Micrococcales</taxon>
        <taxon>Microbacteriaceae</taxon>
        <taxon>Cryobacterium</taxon>
    </lineage>
</organism>
<feature type="compositionally biased region" description="Low complexity" evidence="1">
    <location>
        <begin position="330"/>
        <end position="358"/>
    </location>
</feature>
<keyword evidence="4" id="KW-1185">Reference proteome</keyword>
<evidence type="ECO:0000313" key="4">
    <source>
        <dbReference type="Proteomes" id="UP000298468"/>
    </source>
</evidence>
<feature type="domain" description="HNH nuclease" evidence="2">
    <location>
        <begin position="467"/>
        <end position="519"/>
    </location>
</feature>
<accession>A0A4R9BXK9</accession>
<dbReference type="SMART" id="SM00507">
    <property type="entry name" value="HNHc"/>
    <property type="match status" value="1"/>
</dbReference>
<evidence type="ECO:0000256" key="1">
    <source>
        <dbReference type="SAM" id="MobiDB-lite"/>
    </source>
</evidence>
<protein>
    <recommendedName>
        <fullName evidence="2">HNH nuclease domain-containing protein</fullName>
    </recommendedName>
</protein>
<dbReference type="EMBL" id="SOHM01000015">
    <property type="protein sequence ID" value="TFD91670.1"/>
    <property type="molecule type" value="Genomic_DNA"/>
</dbReference>
<evidence type="ECO:0000313" key="3">
    <source>
        <dbReference type="EMBL" id="TFD91670.1"/>
    </source>
</evidence>
<feature type="compositionally biased region" description="Pro residues" evidence="1">
    <location>
        <begin position="588"/>
        <end position="598"/>
    </location>
</feature>
<dbReference type="OrthoDB" id="3261064at2"/>
<name>A0A4R9BXK9_9MICO</name>
<gene>
    <name evidence="3" type="ORF">E3T61_08135</name>
</gene>
<feature type="region of interest" description="Disordered" evidence="1">
    <location>
        <begin position="537"/>
        <end position="598"/>
    </location>
</feature>
<reference evidence="3 4" key="1">
    <citation type="submission" date="2019-03" db="EMBL/GenBank/DDBJ databases">
        <title>Genomics of glacier-inhabiting Cryobacterium strains.</title>
        <authorList>
            <person name="Liu Q."/>
            <person name="Xin Y.-H."/>
        </authorList>
    </citation>
    <scope>NUCLEOTIDE SEQUENCE [LARGE SCALE GENOMIC DNA]</scope>
    <source>
        <strain evidence="3 4">Sr59</strain>
    </source>
</reference>
<evidence type="ECO:0000259" key="2">
    <source>
        <dbReference type="SMART" id="SM00507"/>
    </source>
</evidence>
<feature type="region of interest" description="Disordered" evidence="1">
    <location>
        <begin position="323"/>
        <end position="370"/>
    </location>
</feature>
<dbReference type="Proteomes" id="UP000298468">
    <property type="component" value="Unassembled WGS sequence"/>
</dbReference>
<feature type="compositionally biased region" description="Basic and acidic residues" evidence="1">
    <location>
        <begin position="359"/>
        <end position="370"/>
    </location>
</feature>